<name>X1FJW7_9ZZZZ</name>
<dbReference type="EMBL" id="BARU01007448">
    <property type="protein sequence ID" value="GAH45257.1"/>
    <property type="molecule type" value="Genomic_DNA"/>
</dbReference>
<accession>X1FJW7</accession>
<sequence>MEKKKKKYIGARFTVEEKDYIQQFAKERDITLSELLRESIFSHINFLKEINGSYQKFIGFLVRPTETENI</sequence>
<comment type="caution">
    <text evidence="1">The sequence shown here is derived from an EMBL/GenBank/DDBJ whole genome shotgun (WGS) entry which is preliminary data.</text>
</comment>
<gene>
    <name evidence="1" type="ORF">S03H2_14667</name>
</gene>
<dbReference type="AlphaFoldDB" id="X1FJW7"/>
<protein>
    <recommendedName>
        <fullName evidence="2">Ribbon-helix-helix protein CopG domain-containing protein</fullName>
    </recommendedName>
</protein>
<evidence type="ECO:0000313" key="1">
    <source>
        <dbReference type="EMBL" id="GAH45257.1"/>
    </source>
</evidence>
<organism evidence="1">
    <name type="scientific">marine sediment metagenome</name>
    <dbReference type="NCBI Taxonomy" id="412755"/>
    <lineage>
        <taxon>unclassified sequences</taxon>
        <taxon>metagenomes</taxon>
        <taxon>ecological metagenomes</taxon>
    </lineage>
</organism>
<dbReference type="InterPro" id="IPR053842">
    <property type="entry name" value="NikA-like"/>
</dbReference>
<proteinExistence type="predicted"/>
<evidence type="ECO:0008006" key="2">
    <source>
        <dbReference type="Google" id="ProtNLM"/>
    </source>
</evidence>
<dbReference type="Pfam" id="PF21983">
    <property type="entry name" value="NikA-like"/>
    <property type="match status" value="1"/>
</dbReference>
<reference evidence="1" key="1">
    <citation type="journal article" date="2014" name="Front. Microbiol.">
        <title>High frequency of phylogenetically diverse reductive dehalogenase-homologous genes in deep subseafloor sedimentary metagenomes.</title>
        <authorList>
            <person name="Kawai M."/>
            <person name="Futagami T."/>
            <person name="Toyoda A."/>
            <person name="Takaki Y."/>
            <person name="Nishi S."/>
            <person name="Hori S."/>
            <person name="Arai W."/>
            <person name="Tsubouchi T."/>
            <person name="Morono Y."/>
            <person name="Uchiyama I."/>
            <person name="Ito T."/>
            <person name="Fujiyama A."/>
            <person name="Inagaki F."/>
            <person name="Takami H."/>
        </authorList>
    </citation>
    <scope>NUCLEOTIDE SEQUENCE</scope>
    <source>
        <strain evidence="1">Expedition CK06-06</strain>
    </source>
</reference>